<evidence type="ECO:0000256" key="10">
    <source>
        <dbReference type="SAM" id="Coils"/>
    </source>
</evidence>
<dbReference type="InterPro" id="IPR003018">
    <property type="entry name" value="GAF"/>
</dbReference>
<dbReference type="PROSITE" id="PS50109">
    <property type="entry name" value="HIS_KIN"/>
    <property type="match status" value="1"/>
</dbReference>
<accession>A0A928VQS1</accession>
<evidence type="ECO:0000256" key="3">
    <source>
        <dbReference type="ARBA" id="ARBA00012438"/>
    </source>
</evidence>
<dbReference type="Gene3D" id="3.40.50.2300">
    <property type="match status" value="1"/>
</dbReference>
<dbReference type="CDD" id="cd16922">
    <property type="entry name" value="HATPase_EvgS-ArcB-TorS-like"/>
    <property type="match status" value="1"/>
</dbReference>
<keyword evidence="7" id="KW-0902">Two-component regulatory system</keyword>
<dbReference type="InterPro" id="IPR003594">
    <property type="entry name" value="HATPase_dom"/>
</dbReference>
<feature type="domain" description="Histidine kinase" evidence="11">
    <location>
        <begin position="382"/>
        <end position="600"/>
    </location>
</feature>
<evidence type="ECO:0000256" key="5">
    <source>
        <dbReference type="ARBA" id="ARBA00022679"/>
    </source>
</evidence>
<dbReference type="InterPro" id="IPR029016">
    <property type="entry name" value="GAF-like_dom_sf"/>
</dbReference>
<dbReference type="CDD" id="cd00082">
    <property type="entry name" value="HisKA"/>
    <property type="match status" value="1"/>
</dbReference>
<dbReference type="CDD" id="cd00156">
    <property type="entry name" value="REC"/>
    <property type="match status" value="1"/>
</dbReference>
<dbReference type="SUPFAM" id="SSF52172">
    <property type="entry name" value="CheY-like"/>
    <property type="match status" value="1"/>
</dbReference>
<feature type="coiled-coil region" evidence="10">
    <location>
        <begin position="125"/>
        <end position="159"/>
    </location>
</feature>
<keyword evidence="5" id="KW-0808">Transferase</keyword>
<dbReference type="InterPro" id="IPR036097">
    <property type="entry name" value="HisK_dim/P_sf"/>
</dbReference>
<dbReference type="InterPro" id="IPR003661">
    <property type="entry name" value="HisK_dim/P_dom"/>
</dbReference>
<dbReference type="SUPFAM" id="SSF47384">
    <property type="entry name" value="Homodimeric domain of signal transducing histidine kinase"/>
    <property type="match status" value="1"/>
</dbReference>
<dbReference type="SMART" id="SM00387">
    <property type="entry name" value="HATPase_c"/>
    <property type="match status" value="1"/>
</dbReference>
<evidence type="ECO:0000256" key="9">
    <source>
        <dbReference type="PROSITE-ProRule" id="PRU00169"/>
    </source>
</evidence>
<dbReference type="RefSeq" id="WP_264327856.1">
    <property type="nucleotide sequence ID" value="NZ_JADEXQ010000145.1"/>
</dbReference>
<evidence type="ECO:0000256" key="1">
    <source>
        <dbReference type="ARBA" id="ARBA00000085"/>
    </source>
</evidence>
<dbReference type="InterPro" id="IPR011006">
    <property type="entry name" value="CheY-like_superfamily"/>
</dbReference>
<dbReference type="EMBL" id="JADEXQ010000145">
    <property type="protein sequence ID" value="MBE9033043.1"/>
    <property type="molecule type" value="Genomic_DNA"/>
</dbReference>
<protein>
    <recommendedName>
        <fullName evidence="8">Circadian input-output histidine kinase CikA</fullName>
        <ecNumber evidence="3">2.7.13.3</ecNumber>
    </recommendedName>
</protein>
<dbReference type="SUPFAM" id="SSF55781">
    <property type="entry name" value="GAF domain-like"/>
    <property type="match status" value="1"/>
</dbReference>
<keyword evidence="6" id="KW-0418">Kinase</keyword>
<dbReference type="SMART" id="SM00388">
    <property type="entry name" value="HisKA"/>
    <property type="match status" value="1"/>
</dbReference>
<evidence type="ECO:0000256" key="6">
    <source>
        <dbReference type="ARBA" id="ARBA00022777"/>
    </source>
</evidence>
<evidence type="ECO:0000259" key="12">
    <source>
        <dbReference type="PROSITE" id="PS50110"/>
    </source>
</evidence>
<feature type="modified residue" description="4-aspartylphosphate" evidence="9">
    <location>
        <position position="57"/>
    </location>
</feature>
<dbReference type="PRINTS" id="PR00344">
    <property type="entry name" value="BCTRLSENSOR"/>
</dbReference>
<dbReference type="Gene3D" id="1.10.287.130">
    <property type="match status" value="1"/>
</dbReference>
<evidence type="ECO:0000256" key="2">
    <source>
        <dbReference type="ARBA" id="ARBA00006402"/>
    </source>
</evidence>
<keyword evidence="4 9" id="KW-0597">Phosphoprotein</keyword>
<evidence type="ECO:0000313" key="13">
    <source>
        <dbReference type="EMBL" id="MBE9033043.1"/>
    </source>
</evidence>
<dbReference type="Gene3D" id="3.30.565.10">
    <property type="entry name" value="Histidine kinase-like ATPase, C-terminal domain"/>
    <property type="match status" value="1"/>
</dbReference>
<dbReference type="Proteomes" id="UP000625316">
    <property type="component" value="Unassembled WGS sequence"/>
</dbReference>
<dbReference type="InterPro" id="IPR036890">
    <property type="entry name" value="HATPase_C_sf"/>
</dbReference>
<evidence type="ECO:0000256" key="8">
    <source>
        <dbReference type="ARBA" id="ARBA00074306"/>
    </source>
</evidence>
<sequence length="609" mass="67818">MESNLKLLVVDDSAVDRMMIGQSLQLAGIEFPAVEVESRAVAIAALESEGFDCVLIDADLGNDDAIQLVQRIQREDWPSATLLLLPENNQRHAETLLAAGAGDFLSKHELSPDTLYHRVWNAVRLRRTEIKATAAFKQLNKVREENQQLQAIAQATEADRQSAGVALVEQQQQLSTLQHLTDLLNQRLSNLPGLLQVMIDAVCDTITAAEFGLIVLHNPKTQKLELTATVGMRDIRGIESTFDPDSGVLGQVFQTGESQIVRIPRAERQQNGQKMPAALCTVAIEAPQGGRLGVLAVGNWQHDRVFDDEDLQLLVAFGEQAAISLTNAQLINTLEEREERLAFQNTILAEQNQELENQRQQIQIQNLRLLEAAQLKSQFLATMSHELRTPMNAIIGFSQLLLRQQSQLSEPQLDMVNRILNNGKHLLTLINDILDLSKIEAGRLELKPERFRISDLLATTADELRSLADQKKLQLLLHSGLEDPYIVNDSNRLRQVVVNLLSNAIKFTETGKVEVEVREVSSDRIVILVSDTGIGIATEEITRIFEEFRQVDQSMTRRHAGTGLGLAITRWLVQMMGGQISVHSQPGQGSTFRVDLPREIRAMSVTIVE</sequence>
<dbReference type="Pfam" id="PF00072">
    <property type="entry name" value="Response_reg"/>
    <property type="match status" value="1"/>
</dbReference>
<dbReference type="PANTHER" id="PTHR43047:SF78">
    <property type="entry name" value="SENSORY_REGULATORY PROTEIN RPFC"/>
    <property type="match status" value="1"/>
</dbReference>
<comment type="catalytic activity">
    <reaction evidence="1">
        <text>ATP + protein L-histidine = ADP + protein N-phospho-L-histidine.</text>
        <dbReference type="EC" id="2.7.13.3"/>
    </reaction>
</comment>
<evidence type="ECO:0000259" key="11">
    <source>
        <dbReference type="PROSITE" id="PS50109"/>
    </source>
</evidence>
<name>A0A928VQS1_9CYAN</name>
<dbReference type="Gene3D" id="3.30.450.40">
    <property type="match status" value="1"/>
</dbReference>
<dbReference type="Pfam" id="PF02518">
    <property type="entry name" value="HATPase_c"/>
    <property type="match status" value="1"/>
</dbReference>
<organism evidence="13 14">
    <name type="scientific">Romeriopsis navalis LEGE 11480</name>
    <dbReference type="NCBI Taxonomy" id="2777977"/>
    <lineage>
        <taxon>Bacteria</taxon>
        <taxon>Bacillati</taxon>
        <taxon>Cyanobacteriota</taxon>
        <taxon>Cyanophyceae</taxon>
        <taxon>Leptolyngbyales</taxon>
        <taxon>Leptolyngbyaceae</taxon>
        <taxon>Romeriopsis</taxon>
        <taxon>Romeriopsis navalis</taxon>
    </lineage>
</organism>
<evidence type="ECO:0000256" key="7">
    <source>
        <dbReference type="ARBA" id="ARBA00023012"/>
    </source>
</evidence>
<evidence type="ECO:0000313" key="14">
    <source>
        <dbReference type="Proteomes" id="UP000625316"/>
    </source>
</evidence>
<dbReference type="InterPro" id="IPR001789">
    <property type="entry name" value="Sig_transdc_resp-reg_receiver"/>
</dbReference>
<dbReference type="PANTHER" id="PTHR43047">
    <property type="entry name" value="TWO-COMPONENT HISTIDINE PROTEIN KINASE"/>
    <property type="match status" value="1"/>
</dbReference>
<dbReference type="EC" id="2.7.13.3" evidence="3"/>
<dbReference type="SMART" id="SM00065">
    <property type="entry name" value="GAF"/>
    <property type="match status" value="1"/>
</dbReference>
<dbReference type="Pfam" id="PF00512">
    <property type="entry name" value="HisKA"/>
    <property type="match status" value="1"/>
</dbReference>
<dbReference type="FunFam" id="3.30.565.10:FF:000010">
    <property type="entry name" value="Sensor histidine kinase RcsC"/>
    <property type="match status" value="1"/>
</dbReference>
<proteinExistence type="inferred from homology"/>
<dbReference type="InterPro" id="IPR005467">
    <property type="entry name" value="His_kinase_dom"/>
</dbReference>
<dbReference type="Pfam" id="PF13185">
    <property type="entry name" value="GAF_2"/>
    <property type="match status" value="1"/>
</dbReference>
<keyword evidence="14" id="KW-1185">Reference proteome</keyword>
<comment type="similarity">
    <text evidence="2">In the N-terminal section; belongs to the phytochrome family.</text>
</comment>
<feature type="domain" description="Response regulatory" evidence="12">
    <location>
        <begin position="6"/>
        <end position="122"/>
    </location>
</feature>
<gene>
    <name evidence="13" type="ORF">IQ266_25225</name>
</gene>
<dbReference type="PROSITE" id="PS50110">
    <property type="entry name" value="RESPONSE_REGULATORY"/>
    <property type="match status" value="1"/>
</dbReference>
<dbReference type="SMART" id="SM00448">
    <property type="entry name" value="REC"/>
    <property type="match status" value="1"/>
</dbReference>
<evidence type="ECO:0000256" key="4">
    <source>
        <dbReference type="ARBA" id="ARBA00022553"/>
    </source>
</evidence>
<dbReference type="GO" id="GO:0000155">
    <property type="term" value="F:phosphorelay sensor kinase activity"/>
    <property type="evidence" value="ECO:0007669"/>
    <property type="project" value="InterPro"/>
</dbReference>
<feature type="coiled-coil region" evidence="10">
    <location>
        <begin position="334"/>
        <end position="372"/>
    </location>
</feature>
<dbReference type="AlphaFoldDB" id="A0A928VQS1"/>
<dbReference type="InterPro" id="IPR004358">
    <property type="entry name" value="Sig_transdc_His_kin-like_C"/>
</dbReference>
<comment type="caution">
    <text evidence="13">The sequence shown here is derived from an EMBL/GenBank/DDBJ whole genome shotgun (WGS) entry which is preliminary data.</text>
</comment>
<keyword evidence="10" id="KW-0175">Coiled coil</keyword>
<reference evidence="13" key="1">
    <citation type="submission" date="2020-10" db="EMBL/GenBank/DDBJ databases">
        <authorList>
            <person name="Castelo-Branco R."/>
            <person name="Eusebio N."/>
            <person name="Adriana R."/>
            <person name="Vieira A."/>
            <person name="Brugerolle De Fraissinette N."/>
            <person name="Rezende De Castro R."/>
            <person name="Schneider M.P."/>
            <person name="Vasconcelos V."/>
            <person name="Leao P.N."/>
        </authorList>
    </citation>
    <scope>NUCLEOTIDE SEQUENCE</scope>
    <source>
        <strain evidence="13">LEGE 11480</strain>
    </source>
</reference>
<dbReference type="SUPFAM" id="SSF55874">
    <property type="entry name" value="ATPase domain of HSP90 chaperone/DNA topoisomerase II/histidine kinase"/>
    <property type="match status" value="1"/>
</dbReference>